<keyword evidence="6 7" id="KW-0472">Membrane</keyword>
<keyword evidence="3" id="KW-0813">Transport</keyword>
<dbReference type="RefSeq" id="WP_012350236.1">
    <property type="nucleotide sequence ID" value="NC_010525.1"/>
</dbReference>
<evidence type="ECO:0000313" key="9">
    <source>
        <dbReference type="Proteomes" id="UP000001694"/>
    </source>
</evidence>
<feature type="transmembrane region" description="Helical" evidence="7">
    <location>
        <begin position="88"/>
        <end position="109"/>
    </location>
</feature>
<evidence type="ECO:0000256" key="7">
    <source>
        <dbReference type="SAM" id="Phobius"/>
    </source>
</evidence>
<evidence type="ECO:0000256" key="5">
    <source>
        <dbReference type="ARBA" id="ARBA00022989"/>
    </source>
</evidence>
<dbReference type="InterPro" id="IPR000440">
    <property type="entry name" value="NADH_UbQ/plastoQ_OxRdtase_su3"/>
</dbReference>
<evidence type="ECO:0000256" key="3">
    <source>
        <dbReference type="ARBA" id="ARBA00022448"/>
    </source>
</evidence>
<evidence type="ECO:0000313" key="8">
    <source>
        <dbReference type="EMBL" id="ACB39816.1"/>
    </source>
</evidence>
<dbReference type="GeneID" id="6164499"/>
<dbReference type="EMBL" id="CP001014">
    <property type="protein sequence ID" value="ACB39816.1"/>
    <property type="molecule type" value="Genomic_DNA"/>
</dbReference>
<dbReference type="InterPro" id="IPR038430">
    <property type="entry name" value="NDAH_ubi_oxred_su3_sf"/>
</dbReference>
<keyword evidence="4 7" id="KW-0812">Transmembrane</keyword>
<evidence type="ECO:0000256" key="6">
    <source>
        <dbReference type="ARBA" id="ARBA00023136"/>
    </source>
</evidence>
<organism evidence="8 9">
    <name type="scientific">Pyrobaculum neutrophilum (strain DSM 2338 / JCM 9278 / NBRC 100436 / V24Sta)</name>
    <name type="common">Thermoproteus neutrophilus</name>
    <dbReference type="NCBI Taxonomy" id="444157"/>
    <lineage>
        <taxon>Archaea</taxon>
        <taxon>Thermoproteota</taxon>
        <taxon>Thermoprotei</taxon>
        <taxon>Thermoproteales</taxon>
        <taxon>Thermoproteaceae</taxon>
        <taxon>Pyrobaculum</taxon>
    </lineage>
</organism>
<evidence type="ECO:0000256" key="4">
    <source>
        <dbReference type="ARBA" id="ARBA00022692"/>
    </source>
</evidence>
<keyword evidence="9" id="KW-1185">Reference proteome</keyword>
<dbReference type="GO" id="GO:0008137">
    <property type="term" value="F:NADH dehydrogenase (ubiquinone) activity"/>
    <property type="evidence" value="ECO:0007669"/>
    <property type="project" value="InterPro"/>
</dbReference>
<gene>
    <name evidence="8" type="ordered locus">Tneu_0879</name>
</gene>
<dbReference type="KEGG" id="tne:Tneu_0879"/>
<protein>
    <submittedName>
        <fullName evidence="8">NADH dehydrogenase subunit A</fullName>
    </submittedName>
</protein>
<comment type="subcellular location">
    <subcellularLocation>
        <location evidence="1">Membrane</location>
    </subcellularLocation>
</comment>
<proteinExistence type="inferred from homology"/>
<sequence length="122" mass="13175">MGDAEAVALAFLVLFALMVETIYIAKLIAPRRPTPMKLMRYEAGNPESGPAKAPLAMQYLGYVLMLVALEPVAAVPLALAVWGGADVYTVIYISLAGGLIAMAAAYYAYSYARRIELWRVSS</sequence>
<evidence type="ECO:0000256" key="1">
    <source>
        <dbReference type="ARBA" id="ARBA00004370"/>
    </source>
</evidence>
<comment type="similarity">
    <text evidence="2">Belongs to the complex I subunit 3 family.</text>
</comment>
<dbReference type="Gene3D" id="1.20.58.1610">
    <property type="entry name" value="NADH:ubiquinone/plastoquinone oxidoreductase, chain 3"/>
    <property type="match status" value="1"/>
</dbReference>
<dbReference type="AlphaFoldDB" id="B1YDF3"/>
<keyword evidence="5 7" id="KW-1133">Transmembrane helix</keyword>
<feature type="transmembrane region" description="Helical" evidence="7">
    <location>
        <begin position="59"/>
        <end position="82"/>
    </location>
</feature>
<dbReference type="eggNOG" id="arCOG01557">
    <property type="taxonomic scope" value="Archaea"/>
</dbReference>
<feature type="transmembrane region" description="Helical" evidence="7">
    <location>
        <begin position="6"/>
        <end position="29"/>
    </location>
</feature>
<accession>B1YDF3</accession>
<dbReference type="OrthoDB" id="51573at2157"/>
<reference evidence="8" key="1">
    <citation type="submission" date="2008-03" db="EMBL/GenBank/DDBJ databases">
        <title>Complete sequence of Thermoproteus neutrophilus V24Sta.</title>
        <authorList>
            <consortium name="US DOE Joint Genome Institute"/>
            <person name="Copeland A."/>
            <person name="Lucas S."/>
            <person name="Lapidus A."/>
            <person name="Glavina del Rio T."/>
            <person name="Dalin E."/>
            <person name="Tice H."/>
            <person name="Bruce D."/>
            <person name="Goodwin L."/>
            <person name="Pitluck S."/>
            <person name="Sims D."/>
            <person name="Brettin T."/>
            <person name="Detter J.C."/>
            <person name="Han C."/>
            <person name="Kuske C.R."/>
            <person name="Schmutz J."/>
            <person name="Larimer F."/>
            <person name="Land M."/>
            <person name="Hauser L."/>
            <person name="Kyrpides N."/>
            <person name="Mikhailova N."/>
            <person name="Biddle J.F."/>
            <person name="Zhang Z."/>
            <person name="Fitz-Gibbon S.T."/>
            <person name="Lowe T.M."/>
            <person name="Saltikov C."/>
            <person name="House C.H."/>
            <person name="Richardson P."/>
        </authorList>
    </citation>
    <scope>NUCLEOTIDE SEQUENCE [LARGE SCALE GENOMIC DNA]</scope>
    <source>
        <strain evidence="8">V24Sta</strain>
    </source>
</reference>
<dbReference type="Proteomes" id="UP000001694">
    <property type="component" value="Chromosome"/>
</dbReference>
<evidence type="ECO:0000256" key="2">
    <source>
        <dbReference type="ARBA" id="ARBA00008472"/>
    </source>
</evidence>
<name>B1YDF3_PYRNV</name>
<dbReference type="GO" id="GO:0016020">
    <property type="term" value="C:membrane"/>
    <property type="evidence" value="ECO:0007669"/>
    <property type="project" value="UniProtKB-SubCell"/>
</dbReference>
<dbReference type="Pfam" id="PF00507">
    <property type="entry name" value="Oxidored_q4"/>
    <property type="match status" value="1"/>
</dbReference>
<dbReference type="HOGENOM" id="CLU_147805_1_0_2"/>
<dbReference type="STRING" id="444157.Tneu_0879"/>